<name>A0A4R1N747_9GAMM</name>
<comment type="caution">
    <text evidence="1">The sequence shown here is derived from an EMBL/GenBank/DDBJ whole genome shotgun (WGS) entry which is preliminary data.</text>
</comment>
<dbReference type="Gene3D" id="3.20.20.150">
    <property type="entry name" value="Divalent-metal-dependent TIM barrel enzymes"/>
    <property type="match status" value="1"/>
</dbReference>
<organism evidence="1 2">
    <name type="scientific">Sodalis ligni</name>
    <dbReference type="NCBI Taxonomy" id="2697027"/>
    <lineage>
        <taxon>Bacteria</taxon>
        <taxon>Pseudomonadati</taxon>
        <taxon>Pseudomonadota</taxon>
        <taxon>Gammaproteobacteria</taxon>
        <taxon>Enterobacterales</taxon>
        <taxon>Bruguierivoracaceae</taxon>
        <taxon>Sodalis</taxon>
    </lineage>
</organism>
<gene>
    <name evidence="1" type="ORF">EZJ58_1023</name>
</gene>
<dbReference type="AlphaFoldDB" id="A0A4R1N747"/>
<evidence type="ECO:0000313" key="2">
    <source>
        <dbReference type="Proteomes" id="UP000294555"/>
    </source>
</evidence>
<dbReference type="EMBL" id="SJOI01000001">
    <property type="protein sequence ID" value="TCL02983.1"/>
    <property type="molecule type" value="Genomic_DNA"/>
</dbReference>
<dbReference type="RefSeq" id="WP_132921887.1">
    <property type="nucleotide sequence ID" value="NZ_SJOI01000001.1"/>
</dbReference>
<protein>
    <submittedName>
        <fullName evidence="1">Methanobactin biosynthesis cassette protein MbnB</fullName>
    </submittedName>
</protein>
<proteinExistence type="predicted"/>
<evidence type="ECO:0000313" key="1">
    <source>
        <dbReference type="EMBL" id="TCL02983.1"/>
    </source>
</evidence>
<keyword evidence="2" id="KW-1185">Reference proteome</keyword>
<dbReference type="Proteomes" id="UP000294555">
    <property type="component" value="Unassembled WGS sequence"/>
</dbReference>
<sequence>MLIGTNWSGNREINYIKEMILKNKIDFIEILIDNFLQCTPDSILNVSKGLPIAFHIMNSQYMHRGKIELQCLGSKIRLLANELNPIYISDHVGIFYHDHFPLPTMSEVDYSNNSNEYFDKISLWQDLVGEKIHFENFPSILDENAKLQPYFFRDMIKKCGSGLLFDISNAVIAQENTGTSFDEWLDLKSSHLHIGGYAETSLSPTFLVDTHSSNLSNLSLYYLNRFRMKNNYCLESLSIERDDNFVLGDWINDIELCRA</sequence>
<accession>A0A4R1N747</accession>
<dbReference type="OrthoDB" id="9763101at2"/>
<dbReference type="Pfam" id="PF05114">
    <property type="entry name" value="MbnB_TglH_ChrH"/>
    <property type="match status" value="1"/>
</dbReference>
<reference evidence="1 2" key="1">
    <citation type="submission" date="2019-02" db="EMBL/GenBank/DDBJ databases">
        <title>Investigation of anaerobic lignin degradation for improved lignocellulosic biofuels.</title>
        <authorList>
            <person name="Deangelis K."/>
        </authorList>
    </citation>
    <scope>NUCLEOTIDE SEQUENCE [LARGE SCALE GENOMIC DNA]</scope>
    <source>
        <strain evidence="1 2">159R</strain>
    </source>
</reference>
<dbReference type="InterPro" id="IPR007801">
    <property type="entry name" value="MbnB/TglH/ChrH"/>
</dbReference>